<proteinExistence type="predicted"/>
<feature type="non-terminal residue" evidence="1">
    <location>
        <position position="1"/>
    </location>
</feature>
<organism evidence="1">
    <name type="scientific">Oulema rufocyanea</name>
    <dbReference type="NCBI Taxonomy" id="878181"/>
    <lineage>
        <taxon>Eukaryota</taxon>
        <taxon>Metazoa</taxon>
        <taxon>Ecdysozoa</taxon>
        <taxon>Arthropoda</taxon>
        <taxon>Hexapoda</taxon>
        <taxon>Insecta</taxon>
        <taxon>Pterygota</taxon>
        <taxon>Neoptera</taxon>
        <taxon>Endopterygota</taxon>
        <taxon>Coleoptera</taxon>
        <taxon>Polyphaga</taxon>
        <taxon>Cucujiformia</taxon>
        <taxon>Chrysomeloidea</taxon>
        <taxon>Chrysomelidae</taxon>
        <taxon>Criocerinae</taxon>
        <taxon>Oulema</taxon>
    </lineage>
</organism>
<evidence type="ECO:0000313" key="1">
    <source>
        <dbReference type="EMBL" id="BAP75345.1"/>
    </source>
</evidence>
<geneLocation type="mitochondrion" evidence="1"/>
<sequence>SSLYFNFTSIRNNLSYYQTSKSKNRSIWNFSNNLCNNSNWIFSICSLSPPYIYCSNSCSHPSLLYFSYNNYCNSNSNQNFQMN</sequence>
<reference evidence="1" key="1">
    <citation type="submission" date="2013-10" db="EMBL/GenBank/DDBJ databases">
        <title>Mitochondrial 12S rRNA and COI and nuclear Histone 3 genes of leaf beetles (Insecta: Coleoptera: Chrysomelidae).</title>
        <authorList>
            <person name="Matsumura Y."/>
            <person name="Yoshizawa K."/>
        </authorList>
    </citation>
    <scope>NUCLEOTIDE SEQUENCE</scope>
    <source>
        <strain evidence="1">YK38</strain>
    </source>
</reference>
<keyword evidence="1" id="KW-0496">Mitochondrion</keyword>
<protein>
    <submittedName>
        <fullName evidence="1">Cytochrome oxidase subunit I</fullName>
    </submittedName>
</protein>
<dbReference type="AlphaFoldDB" id="A0A097ZKZ7"/>
<accession>A0A097ZKZ7</accession>
<name>A0A097ZKZ7_9CUCU</name>
<dbReference type="EMBL" id="AB862384">
    <property type="protein sequence ID" value="BAP75345.1"/>
    <property type="molecule type" value="Genomic_DNA"/>
</dbReference>
<feature type="non-terminal residue" evidence="1">
    <location>
        <position position="83"/>
    </location>
</feature>